<accession>A0ABQ2K3K4</accession>
<keyword evidence="3" id="KW-1185">Reference proteome</keyword>
<reference evidence="3" key="1">
    <citation type="journal article" date="2019" name="Int. J. Syst. Evol. Microbiol.">
        <title>The Global Catalogue of Microorganisms (GCM) 10K type strain sequencing project: providing services to taxonomists for standard genome sequencing and annotation.</title>
        <authorList>
            <consortium name="The Broad Institute Genomics Platform"/>
            <consortium name="The Broad Institute Genome Sequencing Center for Infectious Disease"/>
            <person name="Wu L."/>
            <person name="Ma J."/>
        </authorList>
    </citation>
    <scope>NUCLEOTIDE SEQUENCE [LARGE SCALE GENOMIC DNA]</scope>
    <source>
        <strain evidence="3">CGMCC 4.7329</strain>
    </source>
</reference>
<proteinExistence type="predicted"/>
<keyword evidence="1" id="KW-1133">Transmembrane helix</keyword>
<keyword evidence="1" id="KW-0812">Transmembrane</keyword>
<name>A0ABQ2K3K4_9NOCA</name>
<sequence>MLALDRFSLVRLSASMATCSRGSRLPAVSEARHCGATLALALLSGAKDFIGTLVDMGGEFILLIAIIGPMAVLGWAAVRAKRRGLGGTFVGPLQEMFDPGAARAQIVIQERAELPDPADSGDPDNDDDVPNTVVYEGVRLYINPDRARRQRGDGTTR</sequence>
<feature type="transmembrane region" description="Helical" evidence="1">
    <location>
        <begin position="60"/>
        <end position="78"/>
    </location>
</feature>
<protein>
    <submittedName>
        <fullName evidence="2">Uncharacterized protein</fullName>
    </submittedName>
</protein>
<gene>
    <name evidence="2" type="ORF">GCM10011610_00290</name>
</gene>
<dbReference type="Proteomes" id="UP000658127">
    <property type="component" value="Unassembled WGS sequence"/>
</dbReference>
<evidence type="ECO:0000313" key="3">
    <source>
        <dbReference type="Proteomes" id="UP000658127"/>
    </source>
</evidence>
<comment type="caution">
    <text evidence="2">The sequence shown here is derived from an EMBL/GenBank/DDBJ whole genome shotgun (WGS) entry which is preliminary data.</text>
</comment>
<dbReference type="EMBL" id="BMNE01000001">
    <property type="protein sequence ID" value="GGN65926.1"/>
    <property type="molecule type" value="Genomic_DNA"/>
</dbReference>
<keyword evidence="1" id="KW-0472">Membrane</keyword>
<organism evidence="2 3">
    <name type="scientific">Nocardia rhizosphaerihabitans</name>
    <dbReference type="NCBI Taxonomy" id="1691570"/>
    <lineage>
        <taxon>Bacteria</taxon>
        <taxon>Bacillati</taxon>
        <taxon>Actinomycetota</taxon>
        <taxon>Actinomycetes</taxon>
        <taxon>Mycobacteriales</taxon>
        <taxon>Nocardiaceae</taxon>
        <taxon>Nocardia</taxon>
    </lineage>
</organism>
<evidence type="ECO:0000256" key="1">
    <source>
        <dbReference type="SAM" id="Phobius"/>
    </source>
</evidence>
<evidence type="ECO:0000313" key="2">
    <source>
        <dbReference type="EMBL" id="GGN65926.1"/>
    </source>
</evidence>